<evidence type="ECO:0000256" key="4">
    <source>
        <dbReference type="ARBA" id="ARBA00022801"/>
    </source>
</evidence>
<feature type="region of interest" description="Disordered" evidence="9">
    <location>
        <begin position="1461"/>
        <end position="1548"/>
    </location>
</feature>
<feature type="compositionally biased region" description="Low complexity" evidence="9">
    <location>
        <begin position="1745"/>
        <end position="1754"/>
    </location>
</feature>
<feature type="compositionally biased region" description="Basic and acidic residues" evidence="9">
    <location>
        <begin position="389"/>
        <end position="398"/>
    </location>
</feature>
<evidence type="ECO:0000256" key="5">
    <source>
        <dbReference type="ARBA" id="ARBA00022806"/>
    </source>
</evidence>
<keyword evidence="6" id="KW-0067">ATP-binding</keyword>
<feature type="compositionally biased region" description="Polar residues" evidence="9">
    <location>
        <begin position="472"/>
        <end position="482"/>
    </location>
</feature>
<dbReference type="InterPro" id="IPR044574">
    <property type="entry name" value="ARIP4-like"/>
</dbReference>
<name>A0ABY7FXV9_MYAAR</name>
<accession>A0ABY7FXV9</accession>
<proteinExistence type="inferred from homology"/>
<feature type="region of interest" description="Disordered" evidence="9">
    <location>
        <begin position="419"/>
        <end position="482"/>
    </location>
</feature>
<evidence type="ECO:0000256" key="1">
    <source>
        <dbReference type="ARBA" id="ARBA00004123"/>
    </source>
</evidence>
<feature type="compositionally biased region" description="Polar residues" evidence="9">
    <location>
        <begin position="1755"/>
        <end position="1777"/>
    </location>
</feature>
<feature type="compositionally biased region" description="Low complexity" evidence="9">
    <location>
        <begin position="1513"/>
        <end position="1524"/>
    </location>
</feature>
<feature type="compositionally biased region" description="Polar residues" evidence="9">
    <location>
        <begin position="805"/>
        <end position="817"/>
    </location>
</feature>
<evidence type="ECO:0000256" key="9">
    <source>
        <dbReference type="SAM" id="MobiDB-lite"/>
    </source>
</evidence>
<feature type="region of interest" description="Disordered" evidence="9">
    <location>
        <begin position="1595"/>
        <end position="1669"/>
    </location>
</feature>
<feature type="compositionally biased region" description="Acidic residues" evidence="9">
    <location>
        <begin position="118"/>
        <end position="141"/>
    </location>
</feature>
<feature type="region of interest" description="Disordered" evidence="9">
    <location>
        <begin position="218"/>
        <end position="398"/>
    </location>
</feature>
<feature type="compositionally biased region" description="Low complexity" evidence="9">
    <location>
        <begin position="1624"/>
        <end position="1638"/>
    </location>
</feature>
<dbReference type="Gene3D" id="3.40.50.10810">
    <property type="entry name" value="Tandem AAA-ATPase domain"/>
    <property type="match status" value="2"/>
</dbReference>
<evidence type="ECO:0000259" key="10">
    <source>
        <dbReference type="Pfam" id="PF00176"/>
    </source>
</evidence>
<dbReference type="SUPFAM" id="SSF52540">
    <property type="entry name" value="P-loop containing nucleoside triphosphate hydrolases"/>
    <property type="match status" value="3"/>
</dbReference>
<feature type="region of interest" description="Disordered" evidence="9">
    <location>
        <begin position="1420"/>
        <end position="1443"/>
    </location>
</feature>
<reference evidence="11" key="1">
    <citation type="submission" date="2022-11" db="EMBL/GenBank/DDBJ databases">
        <title>Centuries of genome instability and evolution in soft-shell clam transmissible cancer (bioRxiv).</title>
        <authorList>
            <person name="Hart S.F.M."/>
            <person name="Yonemitsu M.A."/>
            <person name="Giersch R.M."/>
            <person name="Beal B.F."/>
            <person name="Arriagada G."/>
            <person name="Davis B.W."/>
            <person name="Ostrander E.A."/>
            <person name="Goff S.P."/>
            <person name="Metzger M.J."/>
        </authorList>
    </citation>
    <scope>NUCLEOTIDE SEQUENCE</scope>
    <source>
        <strain evidence="11">MELC-2E11</strain>
        <tissue evidence="11">Siphon/mantle</tissue>
    </source>
</reference>
<dbReference type="InterPro" id="IPR038718">
    <property type="entry name" value="SNF2-like_sf"/>
</dbReference>
<evidence type="ECO:0000256" key="8">
    <source>
        <dbReference type="ARBA" id="ARBA00023242"/>
    </source>
</evidence>
<organism evidence="11 12">
    <name type="scientific">Mya arenaria</name>
    <name type="common">Soft-shell clam</name>
    <dbReference type="NCBI Taxonomy" id="6604"/>
    <lineage>
        <taxon>Eukaryota</taxon>
        <taxon>Metazoa</taxon>
        <taxon>Spiralia</taxon>
        <taxon>Lophotrochozoa</taxon>
        <taxon>Mollusca</taxon>
        <taxon>Bivalvia</taxon>
        <taxon>Autobranchia</taxon>
        <taxon>Heteroconchia</taxon>
        <taxon>Euheterodonta</taxon>
        <taxon>Imparidentia</taxon>
        <taxon>Neoheterodontei</taxon>
        <taxon>Myida</taxon>
        <taxon>Myoidea</taxon>
        <taxon>Myidae</taxon>
        <taxon>Mya</taxon>
    </lineage>
</organism>
<keyword evidence="8" id="KW-0539">Nucleus</keyword>
<feature type="compositionally biased region" description="Basic residues" evidence="9">
    <location>
        <begin position="332"/>
        <end position="342"/>
    </location>
</feature>
<keyword evidence="4" id="KW-0378">Hydrolase</keyword>
<dbReference type="EMBL" id="CP111025">
    <property type="protein sequence ID" value="WAR25718.1"/>
    <property type="molecule type" value="Genomic_DNA"/>
</dbReference>
<feature type="compositionally biased region" description="Polar residues" evidence="9">
    <location>
        <begin position="1818"/>
        <end position="1831"/>
    </location>
</feature>
<keyword evidence="12" id="KW-1185">Reference proteome</keyword>
<feature type="compositionally biased region" description="Basic and acidic residues" evidence="9">
    <location>
        <begin position="227"/>
        <end position="240"/>
    </location>
</feature>
<keyword evidence="7" id="KW-0238">DNA-binding</keyword>
<feature type="compositionally biased region" description="Polar residues" evidence="9">
    <location>
        <begin position="1595"/>
        <end position="1623"/>
    </location>
</feature>
<dbReference type="Gene3D" id="3.40.50.300">
    <property type="entry name" value="P-loop containing nucleotide triphosphate hydrolases"/>
    <property type="match status" value="2"/>
</dbReference>
<gene>
    <name evidence="11" type="ORF">MAR_011422</name>
</gene>
<comment type="subcellular location">
    <subcellularLocation>
        <location evidence="1">Nucleus</location>
    </subcellularLocation>
</comment>
<feature type="region of interest" description="Disordered" evidence="9">
    <location>
        <begin position="1745"/>
        <end position="1777"/>
    </location>
</feature>
<comment type="similarity">
    <text evidence="2">Belongs to the SNF2/RAD54 helicase family.</text>
</comment>
<feature type="compositionally biased region" description="Basic and acidic residues" evidence="9">
    <location>
        <begin position="422"/>
        <end position="434"/>
    </location>
</feature>
<feature type="compositionally biased region" description="Low complexity" evidence="9">
    <location>
        <begin position="1802"/>
        <end position="1817"/>
    </location>
</feature>
<feature type="domain" description="SNF2 N-terminal" evidence="10">
    <location>
        <begin position="610"/>
        <end position="752"/>
    </location>
</feature>
<feature type="compositionally biased region" description="Polar residues" evidence="9">
    <location>
        <begin position="1649"/>
        <end position="1669"/>
    </location>
</feature>
<dbReference type="InterPro" id="IPR027417">
    <property type="entry name" value="P-loop_NTPase"/>
</dbReference>
<evidence type="ECO:0000313" key="12">
    <source>
        <dbReference type="Proteomes" id="UP001164746"/>
    </source>
</evidence>
<feature type="compositionally biased region" description="Acidic residues" evidence="9">
    <location>
        <begin position="241"/>
        <end position="285"/>
    </location>
</feature>
<feature type="region of interest" description="Disordered" evidence="9">
    <location>
        <begin position="1802"/>
        <end position="1831"/>
    </location>
</feature>
<keyword evidence="5" id="KW-0347">Helicase</keyword>
<protein>
    <submittedName>
        <fullName evidence="11">ARIP4-like protein</fullName>
    </submittedName>
</protein>
<evidence type="ECO:0000313" key="11">
    <source>
        <dbReference type="EMBL" id="WAR25718.1"/>
    </source>
</evidence>
<feature type="region of interest" description="Disordered" evidence="9">
    <location>
        <begin position="1941"/>
        <end position="1980"/>
    </location>
</feature>
<feature type="compositionally biased region" description="Basic and acidic residues" evidence="9">
    <location>
        <begin position="343"/>
        <end position="353"/>
    </location>
</feature>
<feature type="compositionally biased region" description="Polar residues" evidence="9">
    <location>
        <begin position="1946"/>
        <end position="1980"/>
    </location>
</feature>
<dbReference type="Proteomes" id="UP001164746">
    <property type="component" value="Chromosome 14"/>
</dbReference>
<feature type="region of interest" description="Disordered" evidence="9">
    <location>
        <begin position="1"/>
        <end position="23"/>
    </location>
</feature>
<feature type="region of interest" description="Disordered" evidence="9">
    <location>
        <begin position="114"/>
        <end position="148"/>
    </location>
</feature>
<evidence type="ECO:0000256" key="3">
    <source>
        <dbReference type="ARBA" id="ARBA00022741"/>
    </source>
</evidence>
<keyword evidence="3" id="KW-0547">Nucleotide-binding</keyword>
<feature type="compositionally biased region" description="Acidic residues" evidence="9">
    <location>
        <begin position="439"/>
        <end position="470"/>
    </location>
</feature>
<dbReference type="CDD" id="cd18793">
    <property type="entry name" value="SF2_C_SNF"/>
    <property type="match status" value="1"/>
</dbReference>
<evidence type="ECO:0000256" key="2">
    <source>
        <dbReference type="ARBA" id="ARBA00007025"/>
    </source>
</evidence>
<evidence type="ECO:0000256" key="7">
    <source>
        <dbReference type="ARBA" id="ARBA00023125"/>
    </source>
</evidence>
<feature type="compositionally biased region" description="Basic and acidic residues" evidence="9">
    <location>
        <begin position="363"/>
        <end position="377"/>
    </location>
</feature>
<dbReference type="Pfam" id="PF00176">
    <property type="entry name" value="SNF2-rel_dom"/>
    <property type="match status" value="1"/>
</dbReference>
<feature type="region of interest" description="Disordered" evidence="9">
    <location>
        <begin position="768"/>
        <end position="823"/>
    </location>
</feature>
<dbReference type="PANTHER" id="PTHR45797">
    <property type="entry name" value="RAD54-LIKE"/>
    <property type="match status" value="1"/>
</dbReference>
<sequence>MEGAKSAVVAPSFGDNQSSQFEGMDADFSDEQFEDFTMDSEYSKNEAFKNKKSVGAASSVESYQSYTDTGQKSARQKMETPSWDQIKFGAIGMNVAENKTASVKPDYEQGAEAIAGETPDENFEDFGAEGFDYEGYDDGYDDNMINNDYISPEKANIGSAQPVPQQQIYSQNSRQALDFEMNVNRKENGNTVVKPYEHDIADDREAISNELTDIGDEFGEVLNEVDEQIRDTDDQIKESVDEFADDEEGEENDNDEDYEEEDEDDEDLDSDAEYTEDDGEDEDINEALNSLGNLAADMDMEVEGMAGETGEGEAGPSEPLQDPSGDGEAPKEKKRRKRKKKGDHAEGDGEGGKQKKKRKRKGEKGEGGEKKKGDNHARKNIRKILTESNLDKETLDAQNAELDRQRRLQELKRQQLAALLQTEREPKKEKDKGVIDISSGEDDDDVVMVRDEDEDEGEDASDEDFAEAEDVNNSGSHINDQYNVPDEHGRVLVNVGHPTSDPDIYLSPLVAKCIKPHQIGGVRFLYDNLVECINRFKTSSGFGCILAHSMGLGKTIQMVGEWYKTGGVLLLGYEMYRLLSSKKVHLQKSKGKKKVGSDVIDVEAEDRDKNLRRIVLTGYPLQNNLIEYWCMVDFVRPNFLGNKTEFCNMFERPIMNGQCVDSTPQDMRLMRYRAHVLHSLLEGFVQRRGHTVLQAALPPKEEYVFKIRMSPIQQKLYDKFMESVTDSESNGWVNNNPLKAFSVCCKIWNHPDILYNCMKKSLDDNDLDIETGEPKKKGGRAGGKGKKETPPATPNPLTPMVASPASDTTGSFGSQGTPGAVAGPSTPVAPLGPTVPAPGVPTVANMVGPMPLPNFGRSSEPTITYDWANEIFKDYVPGMLENGGKMIILFNLISESLQMGDKILVFRAGSLGINLVAANRVVVVDASWNPCHDCQAICRVYRFGQIYDRQVNKQGMADRVVDELNPQNQFKKEHVDKLMVHENKEFDQVDFSDLSEYASDTCLCNMLHNQGHWLTSKPFTHESLLIDRKELKLTMKEKRLAKQSYVMEKRLNVSYSRPSYSAYYPRAGAGAYQGTIRGRGGMVQRPIASVKPMVSTPVPMRPKIVAAPTVLKPGVSVHQVLTTTEIVLPGTNTTTEAGTSEPKKIPAGQQVLVIRTPKGVYIRTPDGKIFAVRSKPQPNSNSPLDTLANTGSNLSTGGVTIVRPTMTTTVSAQSSGKTTTGVTVIRPNIRPSLGTTTKPLTIIRQGPGQVRTIIPVTINRTGSGTSTVTVKPSPTSATQIATIAAQSQKVSSALQSAAKIRIVAPNTNTSSATGGMAKVSSLTTLQNLASGDKKIISKSPAFSGGTTVIKNVQPKVQNAIQNVNVNAKTIAAPYESANVIANKQAASHDKPEPMEVKPATAELKPKVNEVKPESELKQLVQKSEYADSKPKMETQQSTDAAWNLPPIDMKALKLPQQFNKTPTAAVKAKAEKGQRKSSAKSKAKDMNKGSKGGKPPSGTEMPGMKRVGTPKFSLSNSPSDSSMSGTQSPDVQNEHFGQMVPPQSNLAHQGILPMRPSEIDLHQMKLSGSSASLASMGDGSNFGGDGQCGQNLWSHGMQNNQSMSQFSGGNQFQSNTVQPMNTESMNQSNLPSNNSNSNAGFFNPGLPDNSHTVSSQNKNQMLPQGQGSVNQPMMQNQGQGFSNNQNIYGGFGGPAYIDNQRMNMNNSNLPGLGHQSMNIGNSSMSSGARISNTISGISNASMNSGIGNSGMSSGTAMSQADQNSATPHSQNMGDFTMSGIHNNSSFLSELTETDENFLSALDENSQGSSGESSDQGNPSVNIDADSSSTPIMANNITGGQLQQQQGQMNFDMFSQQNQGFYPNFGNNQFNRNSNFGNQPNMNMSQQGNFPGGSMYPMGGMMQPGMFPYPTFAPYPYPPMMAPMPYYPMPFQPQYGNQAGMGHPTGNIPQGTQMGQNAGSSTVGMPVGNQTDSNYQPGMGN</sequence>
<evidence type="ECO:0000256" key="6">
    <source>
        <dbReference type="ARBA" id="ARBA00022840"/>
    </source>
</evidence>
<dbReference type="InterPro" id="IPR049730">
    <property type="entry name" value="SNF2/RAD54-like_C"/>
</dbReference>
<dbReference type="PANTHER" id="PTHR45797:SF1">
    <property type="entry name" value="HELICASE ARIP4"/>
    <property type="match status" value="1"/>
</dbReference>
<dbReference type="InterPro" id="IPR000330">
    <property type="entry name" value="SNF2_N"/>
</dbReference>